<evidence type="ECO:0000256" key="2">
    <source>
        <dbReference type="SAM" id="MobiDB-lite"/>
    </source>
</evidence>
<feature type="region of interest" description="Disordered" evidence="2">
    <location>
        <begin position="68"/>
        <end position="90"/>
    </location>
</feature>
<keyword evidence="1" id="KW-0175">Coiled coil</keyword>
<evidence type="ECO:0000256" key="1">
    <source>
        <dbReference type="SAM" id="Coils"/>
    </source>
</evidence>
<evidence type="ECO:0000313" key="4">
    <source>
        <dbReference type="Proteomes" id="UP000193553"/>
    </source>
</evidence>
<gene>
    <name evidence="3" type="ORF">BSZ18_32575</name>
</gene>
<accession>A0A1X3FFG5</accession>
<comment type="caution">
    <text evidence="3">The sequence shown here is derived from an EMBL/GenBank/DDBJ whole genome shotgun (WGS) entry which is preliminary data.</text>
</comment>
<protein>
    <submittedName>
        <fullName evidence="3">Uncharacterized protein</fullName>
    </submittedName>
</protein>
<sequence length="90" mass="10126">MSHSYQRSLQEAEQQLEAARGALARDFAKAISAAGWTPVLRDEHDVIALVSTINNMFEDRAFVDRLHAAADQARQQQPRVGRPSKRKDPQ</sequence>
<reference evidence="3 4" key="1">
    <citation type="submission" date="2017-03" db="EMBL/GenBank/DDBJ databases">
        <title>Whole genome sequences of fourteen strains of Bradyrhizobium canariense and one strain of Bradyrhizobium japonicum isolated from Lupinus (Papilionoideae: Genisteae) species in Algeria.</title>
        <authorList>
            <person name="Crovadore J."/>
            <person name="Chekireb D."/>
            <person name="Brachmann A."/>
            <person name="Chablais R."/>
            <person name="Cochard B."/>
            <person name="Lefort F."/>
        </authorList>
    </citation>
    <scope>NUCLEOTIDE SEQUENCE [LARGE SCALE GENOMIC DNA]</scope>
    <source>
        <strain evidence="3 4">UBMA195</strain>
    </source>
</reference>
<feature type="coiled-coil region" evidence="1">
    <location>
        <begin position="2"/>
        <end position="29"/>
    </location>
</feature>
<dbReference type="AlphaFoldDB" id="A0A1X3FFG5"/>
<dbReference type="Proteomes" id="UP000193553">
    <property type="component" value="Unassembled WGS sequence"/>
</dbReference>
<dbReference type="EMBL" id="NAFI01000187">
    <property type="protein sequence ID" value="OSJ03266.1"/>
    <property type="molecule type" value="Genomic_DNA"/>
</dbReference>
<proteinExistence type="predicted"/>
<name>A0A1X3FFG5_9BRAD</name>
<organism evidence="3 4">
    <name type="scientific">Bradyrhizobium canariense</name>
    <dbReference type="NCBI Taxonomy" id="255045"/>
    <lineage>
        <taxon>Bacteria</taxon>
        <taxon>Pseudomonadati</taxon>
        <taxon>Pseudomonadota</taxon>
        <taxon>Alphaproteobacteria</taxon>
        <taxon>Hyphomicrobiales</taxon>
        <taxon>Nitrobacteraceae</taxon>
        <taxon>Bradyrhizobium</taxon>
    </lineage>
</organism>
<evidence type="ECO:0000313" key="3">
    <source>
        <dbReference type="EMBL" id="OSJ03266.1"/>
    </source>
</evidence>